<organism evidence="3 4">
    <name type="scientific">Modestobacter italicus (strain DSM 44449 / CECT 9708 / BC 501)</name>
    <dbReference type="NCBI Taxonomy" id="2732864"/>
    <lineage>
        <taxon>Bacteria</taxon>
        <taxon>Bacillati</taxon>
        <taxon>Actinomycetota</taxon>
        <taxon>Actinomycetes</taxon>
        <taxon>Geodermatophilales</taxon>
        <taxon>Geodermatophilaceae</taxon>
        <taxon>Modestobacter</taxon>
    </lineage>
</organism>
<dbReference type="OMA" id="GTQTSRI"/>
<accession>I4F5A1</accession>
<keyword evidence="4" id="KW-1185">Reference proteome</keyword>
<dbReference type="PANTHER" id="PTHR43244:SF1">
    <property type="entry name" value="5,10-METHYLENETETRAHYDROMETHANOPTERIN REDUCTASE"/>
    <property type="match status" value="1"/>
</dbReference>
<dbReference type="HOGENOM" id="CLU_027853_5_3_11"/>
<dbReference type="SUPFAM" id="SSF51679">
    <property type="entry name" value="Bacterial luciferase-like"/>
    <property type="match status" value="1"/>
</dbReference>
<dbReference type="InterPro" id="IPR011251">
    <property type="entry name" value="Luciferase-like_dom"/>
</dbReference>
<dbReference type="KEGG" id="mmar:MODMU_5441"/>
<dbReference type="Gene3D" id="3.20.20.30">
    <property type="entry name" value="Luciferase-like domain"/>
    <property type="match status" value="1"/>
</dbReference>
<evidence type="ECO:0000313" key="4">
    <source>
        <dbReference type="Proteomes" id="UP000006461"/>
    </source>
</evidence>
<dbReference type="AlphaFoldDB" id="I4F5A1"/>
<keyword evidence="1" id="KW-0560">Oxidoreductase</keyword>
<dbReference type="InterPro" id="IPR036661">
    <property type="entry name" value="Luciferase-like_sf"/>
</dbReference>
<evidence type="ECO:0000259" key="2">
    <source>
        <dbReference type="Pfam" id="PF00296"/>
    </source>
</evidence>
<dbReference type="InterPro" id="IPR050564">
    <property type="entry name" value="F420-G6PD/mer"/>
</dbReference>
<evidence type="ECO:0000313" key="3">
    <source>
        <dbReference type="EMBL" id="CCH90814.1"/>
    </source>
</evidence>
<gene>
    <name evidence="3" type="ordered locus">MODMU_5441</name>
</gene>
<feature type="domain" description="Luciferase-like" evidence="2">
    <location>
        <begin position="14"/>
        <end position="305"/>
    </location>
</feature>
<dbReference type="eggNOG" id="COG2141">
    <property type="taxonomic scope" value="Bacteria"/>
</dbReference>
<dbReference type="OrthoDB" id="7816697at2"/>
<dbReference type="CDD" id="cd01097">
    <property type="entry name" value="Tetrahydromethanopterin_reductase"/>
    <property type="match status" value="1"/>
</dbReference>
<dbReference type="Pfam" id="PF00296">
    <property type="entry name" value="Bac_luciferase"/>
    <property type="match status" value="1"/>
</dbReference>
<reference evidence="3 4" key="1">
    <citation type="journal article" date="2012" name="J. Bacteriol.">
        <title>Genome Sequence of Radiation-Resistant Modestobacter marinus Strain BC501, a Representative Actinobacterium That Thrives on Calcareous Stone Surfaces.</title>
        <authorList>
            <person name="Normand P."/>
            <person name="Gury J."/>
            <person name="Pujic P."/>
            <person name="Chouaia B."/>
            <person name="Crotti E."/>
            <person name="Brusetti L."/>
            <person name="Daffonchio D."/>
            <person name="Vacherie B."/>
            <person name="Barbe V."/>
            <person name="Medigue C."/>
            <person name="Calteau A."/>
            <person name="Ghodhbane-Gtari F."/>
            <person name="Essoussi I."/>
            <person name="Nouioui I."/>
            <person name="Abbassi-Ghozzi I."/>
            <person name="Gtari M."/>
        </authorList>
    </citation>
    <scope>NUCLEOTIDE SEQUENCE [LARGE SCALE GENOMIC DNA]</scope>
    <source>
        <strain evidence="4">BC 501</strain>
    </source>
</reference>
<evidence type="ECO:0000256" key="1">
    <source>
        <dbReference type="ARBA" id="ARBA00023002"/>
    </source>
</evidence>
<dbReference type="Proteomes" id="UP000006461">
    <property type="component" value="Chromosome"/>
</dbReference>
<dbReference type="PANTHER" id="PTHR43244">
    <property type="match status" value="1"/>
</dbReference>
<proteinExistence type="predicted"/>
<sequence>MTGRTSLRLNNDLPVAEYVDLVVAAEALGFDQVWVSDDLFLRSAPVMVTAAAARTSRIGLGIGIMNPYSVHPAELAMLAATLQEVSGGRFLLGLAAGAEEFLGWAGIPRPLPLTRTREAVRAVRALTRGDRPSDVPGAGEDWTSEAYLRFPLGAPAPVYVGAMSPKMLQMSGAEAEGVLPLLYPPEHFPVARDLVHDGARAAGRDPAEVDVAAAFWVSVDDDGARAERALAEKIAYYGASFSPYLLSRAGLAVEDFADIQAALSAGEPERATDLVTPEMLRLGIAGDADEVVRRCRWLQEQGATHLSFGPPLGPDPVAAVTVLGEQVLPRL</sequence>
<dbReference type="STRING" id="477641.MODMU_5441"/>
<protein>
    <submittedName>
        <fullName evidence="3">5,10-methylenetetrahydromethanopterin reductase</fullName>
    </submittedName>
</protein>
<dbReference type="GO" id="GO:0016705">
    <property type="term" value="F:oxidoreductase activity, acting on paired donors, with incorporation or reduction of molecular oxygen"/>
    <property type="evidence" value="ECO:0007669"/>
    <property type="project" value="InterPro"/>
</dbReference>
<name>I4F5A1_MODI5</name>
<dbReference type="EMBL" id="FO203431">
    <property type="protein sequence ID" value="CCH90814.1"/>
    <property type="molecule type" value="Genomic_DNA"/>
</dbReference>
<dbReference type="PATRIC" id="fig|477641.3.peg.5117"/>